<comment type="caution">
    <text evidence="1">The sequence shown here is derived from an EMBL/GenBank/DDBJ whole genome shotgun (WGS) entry which is preliminary data.</text>
</comment>
<dbReference type="Proteomes" id="UP001556098">
    <property type="component" value="Unassembled WGS sequence"/>
</dbReference>
<organism evidence="1 2">
    <name type="scientific">Sulfitobacter sediminis</name>
    <dbReference type="NCBI Taxonomy" id="3234186"/>
    <lineage>
        <taxon>Bacteria</taxon>
        <taxon>Pseudomonadati</taxon>
        <taxon>Pseudomonadota</taxon>
        <taxon>Alphaproteobacteria</taxon>
        <taxon>Rhodobacterales</taxon>
        <taxon>Roseobacteraceae</taxon>
        <taxon>Sulfitobacter</taxon>
    </lineage>
</organism>
<keyword evidence="2" id="KW-1185">Reference proteome</keyword>
<name>A0ABV3RP15_9RHOB</name>
<protein>
    <submittedName>
        <fullName evidence="1">Uncharacterized protein</fullName>
    </submittedName>
</protein>
<evidence type="ECO:0000313" key="2">
    <source>
        <dbReference type="Proteomes" id="UP001556098"/>
    </source>
</evidence>
<proteinExistence type="predicted"/>
<evidence type="ECO:0000313" key="1">
    <source>
        <dbReference type="EMBL" id="MEW9920094.1"/>
    </source>
</evidence>
<reference evidence="1 2" key="1">
    <citation type="submission" date="2024-07" db="EMBL/GenBank/DDBJ databases">
        <title>Marimonas sp.nov., isolated from tidal-flat sediment.</title>
        <authorList>
            <person name="Jayan J.N."/>
            <person name="Lee S.S."/>
        </authorList>
    </citation>
    <scope>NUCLEOTIDE SEQUENCE [LARGE SCALE GENOMIC DNA]</scope>
    <source>
        <strain evidence="1 2">MJW-29</strain>
    </source>
</reference>
<dbReference type="RefSeq" id="WP_367877789.1">
    <property type="nucleotide sequence ID" value="NZ_JBFNXX010000006.1"/>
</dbReference>
<accession>A0ABV3RP15</accession>
<gene>
    <name evidence="1" type="ORF">AB2B41_10795</name>
</gene>
<sequence length="644" mass="72388">MAEETSKLIEVYVPRHDLADEWESALEGIRASVIHLYPRTGGGLTEEGARQYQPLCDRADYVRGLEQSGVSVYRNACLGTETGERCIHFDGCSYLKQFQSIPVDFDTTGNIVRLYTHASLGLPRNEFEEERQPDLVIIDEGFLSNLVGGFPQVSAEDVRTHLKHDQYRRLGSVIVDALGDQEGPGLLAELKEAGVTKGELKEIDLSALAPDVSFDAKRETETPVASAKTYYALRSLLRVLAQEFDLPGRNSPARLWYDDNTITICERKELRVNDKTPVLLLDATADPVLLDKLLPFTEVKRIDVHQNAIVTQVYDRTGSNTWWNESPDRVVGLVKVLKAWVAGGEKPLVISHKRLADALRERNLEGVKVGHFGGIRGSNEYEDCTVVFITGRNSPPPAQVEQQARAIFWDDEPPLGFEDTEEHLPLSLEGYWLSDRSGHDQSGVMVNSFRDERIAAVHRQIREAETVQAVARLRLVWSAHPKYVFLLGNLPVELPVDRLRTSNDMFPDKLELELLKKRNLPLTPASLLKLRPDLADNTDVARMMLNRSNVRNIHQLDFLPAEMRLLAQKVTYRAGEERLTEHAHVFLPKLIRSEQVSGDQGTPDFSVISASAYDYSEIKEVLEVGWGEGNVHELKVEPWPLGVP</sequence>
<dbReference type="EMBL" id="JBFNXX010000006">
    <property type="protein sequence ID" value="MEW9920094.1"/>
    <property type="molecule type" value="Genomic_DNA"/>
</dbReference>